<name>A0A8C3PQM8_9CHAR</name>
<evidence type="ECO:0000313" key="5">
    <source>
        <dbReference type="Proteomes" id="UP000694419"/>
    </source>
</evidence>
<evidence type="ECO:0008006" key="6">
    <source>
        <dbReference type="Google" id="ProtNLM"/>
    </source>
</evidence>
<keyword evidence="5" id="KW-1185">Reference proteome</keyword>
<dbReference type="SUPFAM" id="SSF48403">
    <property type="entry name" value="Ankyrin repeat"/>
    <property type="match status" value="1"/>
</dbReference>
<protein>
    <recommendedName>
        <fullName evidence="6">Ankyrin repeat protein</fullName>
    </recommendedName>
</protein>
<dbReference type="SMART" id="SM00248">
    <property type="entry name" value="ANK"/>
    <property type="match status" value="2"/>
</dbReference>
<organism evidence="4 5">
    <name type="scientific">Calidris pygmaea</name>
    <name type="common">Spoon-billed sandpiper</name>
    <dbReference type="NCBI Taxonomy" id="425635"/>
    <lineage>
        <taxon>Eukaryota</taxon>
        <taxon>Metazoa</taxon>
        <taxon>Chordata</taxon>
        <taxon>Craniata</taxon>
        <taxon>Vertebrata</taxon>
        <taxon>Euteleostomi</taxon>
        <taxon>Archelosauria</taxon>
        <taxon>Archosauria</taxon>
        <taxon>Dinosauria</taxon>
        <taxon>Saurischia</taxon>
        <taxon>Theropoda</taxon>
        <taxon>Coelurosauria</taxon>
        <taxon>Aves</taxon>
        <taxon>Neognathae</taxon>
        <taxon>Neoaves</taxon>
        <taxon>Charadriiformes</taxon>
        <taxon>Scolopacidae</taxon>
        <taxon>Calidris</taxon>
    </lineage>
</organism>
<dbReference type="PRINTS" id="PR01415">
    <property type="entry name" value="ANKYRIN"/>
</dbReference>
<feature type="repeat" description="ANK" evidence="3">
    <location>
        <begin position="66"/>
        <end position="98"/>
    </location>
</feature>
<accession>A0A8C3PQM8</accession>
<evidence type="ECO:0000313" key="4">
    <source>
        <dbReference type="Ensembl" id="ENSCPGP00000020353.1"/>
    </source>
</evidence>
<dbReference type="InterPro" id="IPR036770">
    <property type="entry name" value="Ankyrin_rpt-contain_sf"/>
</dbReference>
<dbReference type="PROSITE" id="PS50088">
    <property type="entry name" value="ANK_REPEAT"/>
    <property type="match status" value="2"/>
</dbReference>
<dbReference type="PANTHER" id="PTHR24193">
    <property type="entry name" value="ANKYRIN REPEAT PROTEIN"/>
    <property type="match status" value="1"/>
</dbReference>
<dbReference type="GO" id="GO:0045944">
    <property type="term" value="P:positive regulation of transcription by RNA polymerase II"/>
    <property type="evidence" value="ECO:0007669"/>
    <property type="project" value="TreeGrafter"/>
</dbReference>
<dbReference type="InterPro" id="IPR002110">
    <property type="entry name" value="Ankyrin_rpt"/>
</dbReference>
<dbReference type="Gene3D" id="1.25.40.20">
    <property type="entry name" value="Ankyrin repeat-containing domain"/>
    <property type="match status" value="1"/>
</dbReference>
<evidence type="ECO:0000256" key="2">
    <source>
        <dbReference type="ARBA" id="ARBA00023043"/>
    </source>
</evidence>
<keyword evidence="2 3" id="KW-0040">ANK repeat</keyword>
<reference evidence="4" key="1">
    <citation type="submission" date="2025-08" db="UniProtKB">
        <authorList>
            <consortium name="Ensembl"/>
        </authorList>
    </citation>
    <scope>IDENTIFICATION</scope>
</reference>
<dbReference type="PANTHER" id="PTHR24193:SF121">
    <property type="entry name" value="ADA2A-CONTAINING COMPLEX COMPONENT 3, ISOFORM D"/>
    <property type="match status" value="1"/>
</dbReference>
<reference evidence="4" key="2">
    <citation type="submission" date="2025-09" db="UniProtKB">
        <authorList>
            <consortium name="Ensembl"/>
        </authorList>
    </citation>
    <scope>IDENTIFICATION</scope>
</reference>
<dbReference type="GO" id="GO:0005634">
    <property type="term" value="C:nucleus"/>
    <property type="evidence" value="ECO:0007669"/>
    <property type="project" value="TreeGrafter"/>
</dbReference>
<dbReference type="Pfam" id="PF12796">
    <property type="entry name" value="Ank_2"/>
    <property type="match status" value="1"/>
</dbReference>
<dbReference type="PROSITE" id="PS50297">
    <property type="entry name" value="ANK_REP_REGION"/>
    <property type="match status" value="2"/>
</dbReference>
<sequence>MEVNLVNQSDETPLHVAALHNKGALVAKDMDGCTPMHYAAIKGNAEIVKILLTSGNNKNIDDRNVWRKTALHIAAEHGHSDLINLLLSYGAAMNALDTPCCCHLRNGKARLHARRYTDSGQHNRHVQHDAPK</sequence>
<dbReference type="InterPro" id="IPR050663">
    <property type="entry name" value="Ankyrin-SOCS_Box"/>
</dbReference>
<keyword evidence="1" id="KW-0677">Repeat</keyword>
<dbReference type="AlphaFoldDB" id="A0A8C3PQM8"/>
<proteinExistence type="predicted"/>
<evidence type="ECO:0000256" key="1">
    <source>
        <dbReference type="ARBA" id="ARBA00022737"/>
    </source>
</evidence>
<dbReference type="Proteomes" id="UP000694419">
    <property type="component" value="Unplaced"/>
</dbReference>
<evidence type="ECO:0000256" key="3">
    <source>
        <dbReference type="PROSITE-ProRule" id="PRU00023"/>
    </source>
</evidence>
<dbReference type="Ensembl" id="ENSCPGT00000022297.1">
    <property type="protein sequence ID" value="ENSCPGP00000020353.1"/>
    <property type="gene ID" value="ENSCPGG00000014246.1"/>
</dbReference>
<dbReference type="GO" id="GO:0000976">
    <property type="term" value="F:transcription cis-regulatory region binding"/>
    <property type="evidence" value="ECO:0007669"/>
    <property type="project" value="TreeGrafter"/>
</dbReference>
<feature type="repeat" description="ANK" evidence="3">
    <location>
        <begin position="31"/>
        <end position="63"/>
    </location>
</feature>